<sequence length="66" mass="6196">MDAQGRSKGCSIGGAAVLRCCGVGGVAVVFAVGVAGGVACGGLVEGNGDTVFVPACGVVENLREAG</sequence>
<dbReference type="Proteomes" id="UP000182744">
    <property type="component" value="Unassembled WGS sequence"/>
</dbReference>
<dbReference type="AlphaFoldDB" id="A0A1G7DTR0"/>
<gene>
    <name evidence="1" type="ORF">SAMN05421878_1135</name>
</gene>
<evidence type="ECO:0000313" key="1">
    <source>
        <dbReference type="EMBL" id="SDE54887.1"/>
    </source>
</evidence>
<name>A0A1G7DTR0_9ACTO</name>
<proteinExistence type="predicted"/>
<dbReference type="EMBL" id="FNAU01000013">
    <property type="protein sequence ID" value="SDE54887.1"/>
    <property type="molecule type" value="Genomic_DNA"/>
</dbReference>
<evidence type="ECO:0000313" key="2">
    <source>
        <dbReference type="Proteomes" id="UP000182744"/>
    </source>
</evidence>
<organism evidence="1 2">
    <name type="scientific">Actinobaculum suis</name>
    <dbReference type="NCBI Taxonomy" id="1657"/>
    <lineage>
        <taxon>Bacteria</taxon>
        <taxon>Bacillati</taxon>
        <taxon>Actinomycetota</taxon>
        <taxon>Actinomycetes</taxon>
        <taxon>Actinomycetales</taxon>
        <taxon>Actinomycetaceae</taxon>
        <taxon>Actinobaculum</taxon>
    </lineage>
</organism>
<protein>
    <submittedName>
        <fullName evidence="1">Uncharacterized protein</fullName>
    </submittedName>
</protein>
<reference evidence="2" key="1">
    <citation type="submission" date="2016-10" db="EMBL/GenBank/DDBJ databases">
        <authorList>
            <person name="Varghese N."/>
        </authorList>
    </citation>
    <scope>NUCLEOTIDE SEQUENCE [LARGE SCALE GENOMIC DNA]</scope>
    <source>
        <strain evidence="2">DSM 20639</strain>
    </source>
</reference>
<keyword evidence="2" id="KW-1185">Reference proteome</keyword>
<accession>A0A1G7DTR0</accession>